<dbReference type="InterPro" id="IPR012337">
    <property type="entry name" value="RNaseH-like_sf"/>
</dbReference>
<dbReference type="Gene3D" id="3.30.420.10">
    <property type="entry name" value="Ribonuclease H-like superfamily/Ribonuclease H"/>
    <property type="match status" value="1"/>
</dbReference>
<organism evidence="1 2">
    <name type="scientific">Panicum virgatum</name>
    <name type="common">Blackwell switchgrass</name>
    <dbReference type="NCBI Taxonomy" id="38727"/>
    <lineage>
        <taxon>Eukaryota</taxon>
        <taxon>Viridiplantae</taxon>
        <taxon>Streptophyta</taxon>
        <taxon>Embryophyta</taxon>
        <taxon>Tracheophyta</taxon>
        <taxon>Spermatophyta</taxon>
        <taxon>Magnoliopsida</taxon>
        <taxon>Liliopsida</taxon>
        <taxon>Poales</taxon>
        <taxon>Poaceae</taxon>
        <taxon>PACMAD clade</taxon>
        <taxon>Panicoideae</taxon>
        <taxon>Panicodae</taxon>
        <taxon>Paniceae</taxon>
        <taxon>Panicinae</taxon>
        <taxon>Panicum</taxon>
        <taxon>Panicum sect. Hiantes</taxon>
    </lineage>
</organism>
<keyword evidence="2" id="KW-1185">Reference proteome</keyword>
<name>A0A8T0VGV6_PANVG</name>
<sequence>MCGKIENDFHLFFECDFARSVWFSADPPLRADCLTSENDGLQGTLHAILTTSFSDSLLQQVLTRLWYLWKARNDLRFNNKKWSVHRVGFEVMADITASSPLDSIMTMFRSSQIPAPQAHRIQPFRPQQALLTSVNQMNSFSLPTSFSVQEHLQIRIMSLSAAGCSDIAIDPDRAGVGSKVAGMGVFLDLRNSSYACRVHITARVQVPTVILGELEAIFWGVKCTADLLSEPFCWGTDSLLAVQYMQKDLHQVPWRLRAKISQLKLLQRNHPFQVMKVSRRQNAEAHCLARQAKASLSTTSTLVVCNTAAHGPSCPVIAVLLNVLRGSLDLLNVCCSN</sequence>
<dbReference type="Proteomes" id="UP000823388">
    <property type="component" value="Chromosome 2N"/>
</dbReference>
<protein>
    <recommendedName>
        <fullName evidence="3">RNase H type-1 domain-containing protein</fullName>
    </recommendedName>
</protein>
<evidence type="ECO:0008006" key="3">
    <source>
        <dbReference type="Google" id="ProtNLM"/>
    </source>
</evidence>
<dbReference type="AlphaFoldDB" id="A0A8T0VGV6"/>
<gene>
    <name evidence="1" type="ORF">PVAP13_2NG410506</name>
</gene>
<evidence type="ECO:0000313" key="2">
    <source>
        <dbReference type="Proteomes" id="UP000823388"/>
    </source>
</evidence>
<dbReference type="InterPro" id="IPR036397">
    <property type="entry name" value="RNaseH_sf"/>
</dbReference>
<dbReference type="SUPFAM" id="SSF53098">
    <property type="entry name" value="Ribonuclease H-like"/>
    <property type="match status" value="1"/>
</dbReference>
<comment type="caution">
    <text evidence="1">The sequence shown here is derived from an EMBL/GenBank/DDBJ whole genome shotgun (WGS) entry which is preliminary data.</text>
</comment>
<proteinExistence type="predicted"/>
<dbReference type="GO" id="GO:0003676">
    <property type="term" value="F:nucleic acid binding"/>
    <property type="evidence" value="ECO:0007669"/>
    <property type="project" value="InterPro"/>
</dbReference>
<accession>A0A8T0VGV6</accession>
<reference evidence="1" key="1">
    <citation type="submission" date="2020-05" db="EMBL/GenBank/DDBJ databases">
        <title>WGS assembly of Panicum virgatum.</title>
        <authorList>
            <person name="Lovell J.T."/>
            <person name="Jenkins J."/>
            <person name="Shu S."/>
            <person name="Juenger T.E."/>
            <person name="Schmutz J."/>
        </authorList>
    </citation>
    <scope>NUCLEOTIDE SEQUENCE</scope>
    <source>
        <strain evidence="1">AP13</strain>
    </source>
</reference>
<evidence type="ECO:0000313" key="1">
    <source>
        <dbReference type="EMBL" id="KAG2635991.1"/>
    </source>
</evidence>
<dbReference type="EMBL" id="CM029040">
    <property type="protein sequence ID" value="KAG2635991.1"/>
    <property type="molecule type" value="Genomic_DNA"/>
</dbReference>